<dbReference type="SMART" id="SM00463">
    <property type="entry name" value="SMR"/>
    <property type="match status" value="1"/>
</dbReference>
<dbReference type="PANTHER" id="PTHR46535">
    <property type="entry name" value="NEDD4-BINDING PROTEIN 2"/>
    <property type="match status" value="1"/>
</dbReference>
<feature type="region of interest" description="Disordered" evidence="1">
    <location>
        <begin position="397"/>
        <end position="462"/>
    </location>
</feature>
<dbReference type="InterPro" id="IPR013899">
    <property type="entry name" value="DUF1771"/>
</dbReference>
<evidence type="ECO:0000313" key="4">
    <source>
        <dbReference type="EMBL" id="KAG6374785.1"/>
    </source>
</evidence>
<evidence type="ECO:0000313" key="5">
    <source>
        <dbReference type="Proteomes" id="UP000683000"/>
    </source>
</evidence>
<evidence type="ECO:0000259" key="3">
    <source>
        <dbReference type="PROSITE" id="PS50828"/>
    </source>
</evidence>
<accession>A0A8I2YMC9</accession>
<gene>
    <name evidence="4" type="ORF">JVT61DRAFT_4163</name>
</gene>
<dbReference type="Gene3D" id="3.30.1370.110">
    <property type="match status" value="1"/>
</dbReference>
<name>A0A8I2YMC9_9AGAM</name>
<dbReference type="SUPFAM" id="SSF160443">
    <property type="entry name" value="SMR domain-like"/>
    <property type="match status" value="1"/>
</dbReference>
<dbReference type="InterPro" id="IPR052772">
    <property type="entry name" value="Endo/PolyKinase_Domain-Protein"/>
</dbReference>
<reference evidence="4" key="1">
    <citation type="submission" date="2021-03" db="EMBL/GenBank/DDBJ databases">
        <title>Evolutionary innovations through gain and loss of genes in the ectomycorrhizal Boletales.</title>
        <authorList>
            <person name="Wu G."/>
            <person name="Miyauchi S."/>
            <person name="Morin E."/>
            <person name="Yang Z.-L."/>
            <person name="Xu J."/>
            <person name="Martin F.M."/>
        </authorList>
    </citation>
    <scope>NUCLEOTIDE SEQUENCE</scope>
    <source>
        <strain evidence="4">BR01</strain>
    </source>
</reference>
<dbReference type="InterPro" id="IPR036063">
    <property type="entry name" value="Smr_dom_sf"/>
</dbReference>
<dbReference type="SMART" id="SM01162">
    <property type="entry name" value="DUF1771"/>
    <property type="match status" value="1"/>
</dbReference>
<keyword evidence="2" id="KW-0812">Transmembrane</keyword>
<feature type="compositionally biased region" description="Polar residues" evidence="1">
    <location>
        <begin position="424"/>
        <end position="445"/>
    </location>
</feature>
<keyword evidence="5" id="KW-1185">Reference proteome</keyword>
<dbReference type="PROSITE" id="PS50828">
    <property type="entry name" value="SMR"/>
    <property type="match status" value="1"/>
</dbReference>
<feature type="domain" description="Smr" evidence="3">
    <location>
        <begin position="579"/>
        <end position="654"/>
    </location>
</feature>
<dbReference type="GO" id="GO:0005634">
    <property type="term" value="C:nucleus"/>
    <property type="evidence" value="ECO:0007669"/>
    <property type="project" value="TreeGrafter"/>
</dbReference>
<protein>
    <recommendedName>
        <fullName evidence="3">Smr domain-containing protein</fullName>
    </recommendedName>
</protein>
<dbReference type="InterPro" id="IPR002625">
    <property type="entry name" value="Smr_dom"/>
</dbReference>
<evidence type="ECO:0000256" key="2">
    <source>
        <dbReference type="SAM" id="Phobius"/>
    </source>
</evidence>
<evidence type="ECO:0000256" key="1">
    <source>
        <dbReference type="SAM" id="MobiDB-lite"/>
    </source>
</evidence>
<dbReference type="EMBL" id="JAGFBS010000017">
    <property type="protein sequence ID" value="KAG6374785.1"/>
    <property type="molecule type" value="Genomic_DNA"/>
</dbReference>
<dbReference type="OrthoDB" id="3231855at2759"/>
<keyword evidence="2" id="KW-1133">Transmembrane helix</keyword>
<comment type="caution">
    <text evidence="4">The sequence shown here is derived from an EMBL/GenBank/DDBJ whole genome shotgun (WGS) entry which is preliminary data.</text>
</comment>
<proteinExistence type="predicted"/>
<dbReference type="CDD" id="cd14279">
    <property type="entry name" value="CUE"/>
    <property type="match status" value="1"/>
</dbReference>
<dbReference type="PANTHER" id="PTHR46535:SF1">
    <property type="entry name" value="NEDD4-BINDING PROTEIN 2"/>
    <property type="match status" value="1"/>
</dbReference>
<feature type="transmembrane region" description="Helical" evidence="2">
    <location>
        <begin position="656"/>
        <end position="675"/>
    </location>
</feature>
<organism evidence="4 5">
    <name type="scientific">Boletus reticuloceps</name>
    <dbReference type="NCBI Taxonomy" id="495285"/>
    <lineage>
        <taxon>Eukaryota</taxon>
        <taxon>Fungi</taxon>
        <taxon>Dikarya</taxon>
        <taxon>Basidiomycota</taxon>
        <taxon>Agaricomycotina</taxon>
        <taxon>Agaricomycetes</taxon>
        <taxon>Agaricomycetidae</taxon>
        <taxon>Boletales</taxon>
        <taxon>Boletineae</taxon>
        <taxon>Boletaceae</taxon>
        <taxon>Boletoideae</taxon>
        <taxon>Boletus</taxon>
    </lineage>
</organism>
<dbReference type="Pfam" id="PF01713">
    <property type="entry name" value="Smr"/>
    <property type="match status" value="1"/>
</dbReference>
<sequence>MRRRVHKDDQNDDGRSMQSLYDSLQAEFCPPLDTSLLAALIADLSPSEPDQVDALRTTLKELATQATAQYEHELADELESAHLSSQCITTDESNSCLDFCAEMTGSSAASDSSAISRQSFSSPLGFLQAALPHIPPSRLKRALSQAGTSDEGDVDMESVVETLLTSEFIRELEERGLDGLDDDEPRSPHTADDNLWKRVETKKQFSGKAAKKKNIRGKTIPFIDTRQKQHYPPPLPTGPPAPDPWTQLSSLSEHLATLLPSHPASFFQSYFHSPNYASPAAAIRAALSSIAGTQNKSLTDTTALFPMLDVLRDSPVYASLDPEQRSTLYSDTQLALRATRGRGDDAIDIVWLLLELNLDLESGTLAMGVYHVPQSPLSPSRSSAWISPCWPTFASRVRSGSASGQLPGGPPPVQPPPTSKRKSISVSPGISPTMDKSSPFQWQTVPQKPLKGPHPHPHPLALHIPAYDATNQSLRSATAGKLRGTGNGFGKGGKGDVGELMHPDLKRRMAASLQKRNELLREASKAWNRGNAKTHGGEVALCFAERAREFQELARREALNEARIMVEAKRAAVTDCHTIDLHGTSISEAVVIAKEILEREGCSPANPLRIITGRGTHSVNGVGVLKPAVRNALVRGGWNVGVWDGGLVVRGGIIRLAGFTLMLYVVWFLSFGHGLDL</sequence>
<dbReference type="Proteomes" id="UP000683000">
    <property type="component" value="Unassembled WGS sequence"/>
</dbReference>
<dbReference type="GO" id="GO:0004519">
    <property type="term" value="F:endonuclease activity"/>
    <property type="evidence" value="ECO:0007669"/>
    <property type="project" value="TreeGrafter"/>
</dbReference>
<feature type="compositionally biased region" description="Pro residues" evidence="1">
    <location>
        <begin position="408"/>
        <end position="418"/>
    </location>
</feature>
<dbReference type="AlphaFoldDB" id="A0A8I2YMC9"/>
<keyword evidence="2" id="KW-0472">Membrane</keyword>